<feature type="chain" id="PRO_5006394809" evidence="1">
    <location>
        <begin position="24"/>
        <end position="609"/>
    </location>
</feature>
<proteinExistence type="predicted"/>
<feature type="domain" description="DUF7844" evidence="3">
    <location>
        <begin position="27"/>
        <end position="133"/>
    </location>
</feature>
<dbReference type="PATRIC" id="fig|344882.3.peg.2090"/>
<dbReference type="Pfam" id="PF25226">
    <property type="entry name" value="DUF7844"/>
    <property type="match status" value="2"/>
</dbReference>
<dbReference type="InterPro" id="IPR024079">
    <property type="entry name" value="MetalloPept_cat_dom_sf"/>
</dbReference>
<name>A0A0R0CYV4_9GAMM</name>
<evidence type="ECO:0000313" key="5">
    <source>
        <dbReference type="Proteomes" id="UP000052052"/>
    </source>
</evidence>
<dbReference type="InterPro" id="IPR057166">
    <property type="entry name" value="DUF7844"/>
</dbReference>
<comment type="caution">
    <text evidence="4">The sequence shown here is derived from an EMBL/GenBank/DDBJ whole genome shotgun (WGS) entry which is preliminary data.</text>
</comment>
<feature type="domain" description="DUF7844" evidence="3">
    <location>
        <begin position="136"/>
        <end position="218"/>
    </location>
</feature>
<dbReference type="Gene3D" id="3.40.390.10">
    <property type="entry name" value="Collagenase (Catalytic Domain)"/>
    <property type="match status" value="1"/>
</dbReference>
<feature type="signal peptide" evidence="1">
    <location>
        <begin position="1"/>
        <end position="23"/>
    </location>
</feature>
<evidence type="ECO:0000313" key="4">
    <source>
        <dbReference type="EMBL" id="KRG70964.1"/>
    </source>
</evidence>
<dbReference type="AlphaFoldDB" id="A0A0R0CYV4"/>
<dbReference type="STRING" id="344882.ABB29_03790"/>
<evidence type="ECO:0000259" key="2">
    <source>
        <dbReference type="Pfam" id="PF13387"/>
    </source>
</evidence>
<feature type="domain" description="Lnb N-terminal periplasmic" evidence="2">
    <location>
        <begin position="240"/>
        <end position="395"/>
    </location>
</feature>
<protein>
    <submittedName>
        <fullName evidence="4">Uncharacterized protein</fullName>
    </submittedName>
</protein>
<gene>
    <name evidence="4" type="ORF">ABB29_03790</name>
</gene>
<evidence type="ECO:0000256" key="1">
    <source>
        <dbReference type="SAM" id="SignalP"/>
    </source>
</evidence>
<sequence length="609" mass="68675">MIPRRRLRWALLAWLLLASPAWARVSLQLQSEGLSAAEIGASTAMFEQALQRLPPSWRDGSEQVIPVQWRDDLPAKVHGRAKSRAIWLNRQLLLDWMAAGATKPDTGSEVLAARQAVLAALIHELAHFHDRSAQGQLSRNPRLLDLAGWQLDLARPRRRVAGNAFSDRSPDRYELTSASEYVAVNLEYFLLDPQYACRRPALYRLFAEHFAWSPPASACAPDQVFVQSLVDDAVRALPHLEPDRVYAVDYLLAEGNQQAMSRWGHAMLRLVICKPGRRPGPDCRLDLQYHQVLSFRAFVDDVQVSSWRGLTGSYPSRMFVLPLSQVIDEYNKVELRGLQSIPLRLSPAEITQLLERAAQLHWSYDGRYYFISNNCAVEVFKLLHDGVPRLAGEGLDSITPRGLLRKLQRRGVADASVLQPRDQAERMGYYFPSADQHYQQLLDVVRAGQPIAQARVRDWLRAPATERARAIEHADLKASAALLVLENAALRQQEVLARDELKHRLLRPPAMGELSGQSEQTMLADYLRASERLSRPALLIEGGYGLPQAAERERLQRAATDQMQALQAARSRLHDSAKEWLDSELARQMHGTRDNLQRLGAQVRAFASP</sequence>
<evidence type="ECO:0000259" key="3">
    <source>
        <dbReference type="Pfam" id="PF25226"/>
    </source>
</evidence>
<dbReference type="RefSeq" id="WP_057657286.1">
    <property type="nucleotide sequence ID" value="NZ_LDJL01000004.1"/>
</dbReference>
<dbReference type="Pfam" id="PF13387">
    <property type="entry name" value="Lnb_N"/>
    <property type="match status" value="1"/>
</dbReference>
<organism evidence="4 5">
    <name type="scientific">Pseudoxanthomonas dokdonensis</name>
    <dbReference type="NCBI Taxonomy" id="344882"/>
    <lineage>
        <taxon>Bacteria</taxon>
        <taxon>Pseudomonadati</taxon>
        <taxon>Pseudomonadota</taxon>
        <taxon>Gammaproteobacteria</taxon>
        <taxon>Lysobacterales</taxon>
        <taxon>Lysobacteraceae</taxon>
        <taxon>Pseudoxanthomonas</taxon>
    </lineage>
</organism>
<keyword evidence="1" id="KW-0732">Signal</keyword>
<dbReference type="InterPro" id="IPR025178">
    <property type="entry name" value="Lnb_N"/>
</dbReference>
<accession>A0A0R0CYV4</accession>
<dbReference type="Proteomes" id="UP000052052">
    <property type="component" value="Unassembled WGS sequence"/>
</dbReference>
<dbReference type="GO" id="GO:0008237">
    <property type="term" value="F:metallopeptidase activity"/>
    <property type="evidence" value="ECO:0007669"/>
    <property type="project" value="InterPro"/>
</dbReference>
<dbReference type="EMBL" id="LDJL01000004">
    <property type="protein sequence ID" value="KRG70964.1"/>
    <property type="molecule type" value="Genomic_DNA"/>
</dbReference>
<keyword evidence="5" id="KW-1185">Reference proteome</keyword>
<reference evidence="4 5" key="1">
    <citation type="submission" date="2015-05" db="EMBL/GenBank/DDBJ databases">
        <title>Genome sequencing and analysis of members of genus Stenotrophomonas.</title>
        <authorList>
            <person name="Patil P.P."/>
            <person name="Midha S."/>
            <person name="Patil P.B."/>
        </authorList>
    </citation>
    <scope>NUCLEOTIDE SEQUENCE [LARGE SCALE GENOMIC DNA]</scope>
    <source>
        <strain evidence="4 5">DSM 21858</strain>
    </source>
</reference>